<dbReference type="AlphaFoldDB" id="L8HFW0"/>
<sequence>MASLTKQKLFQQVDELFRELIALKRPERVVDKKKVKKKVYKTQEKAFFDEIEAWIKQVREFMQLSKLRWCDIFYLRMQHNKDSIKADQVQAFEALMRWYDKQWSDPAKNPLADTVASFERFLVTHTMDPDGCLVGMTPDSSILSKFSFYLENQNQQIDYEAEACQENLAKNIVAWSKIDDLDHLAREVRRMASILNSVRSVNIELLRPGDLVVAAFLGDDKERDAKKGIYYARFTGKREGDRIGVFLAPEERAEEMVNAVSVFPFTDDMKVLLLDVNKMERLVEDPTKSLSKDLNEKIKKRTLSFLAQQGVDIEIIERAQKLDVTIADLPQIQRTKVSLQSLFKGPDDPFLAEVEEFARAETKSFTSQLGLRDIFLPTRDRALQRLQSISWSELPRVRIQRHISSCEEALQHLQLEKRELMNGTTKDKTTEWWLSLIKDECDKFLERRGYNPDVVPANYLEEPPNSIQAILNPNEDKHQVQRLIKRLKSEIYPQIDRFISNAEIVLAEQFNIPYETFALEEAELKFAAERETLGAEVRDWIEDMLKDILYLRQMKRLEKPQNRKEKILDIVPVTGLIVGRFYRLENELRTVLDVWGDYFSEQEKMEQEKLAALLNTSSAAVAMRESASFAIVRGDSGESVKGKERESKEMTPVGSLSDGPSPSPSASAEFKDSTSKPSPSPPAAAAATPAPAPAPALAPATQDSTAGSAIGIGDISSGTEAPLRERTESVFAKRNRPQSVRRLGASLGSRADEIKREG</sequence>
<feature type="region of interest" description="Disordered" evidence="1">
    <location>
        <begin position="635"/>
        <end position="758"/>
    </location>
</feature>
<dbReference type="RefSeq" id="XP_004352864.1">
    <property type="nucleotide sequence ID" value="XM_004352812.1"/>
</dbReference>
<name>L8HFW0_ACACF</name>
<keyword evidence="3" id="KW-1185">Reference proteome</keyword>
<accession>L8HFW0</accession>
<dbReference type="GeneID" id="14924309"/>
<feature type="compositionally biased region" description="Low complexity" evidence="1">
    <location>
        <begin position="697"/>
        <end position="719"/>
    </location>
</feature>
<dbReference type="KEGG" id="acan:ACA1_069200"/>
<evidence type="ECO:0000313" key="3">
    <source>
        <dbReference type="Proteomes" id="UP000011083"/>
    </source>
</evidence>
<dbReference type="Proteomes" id="UP000011083">
    <property type="component" value="Unassembled WGS sequence"/>
</dbReference>
<protein>
    <submittedName>
        <fullName evidence="2">Uncharacterized protein</fullName>
    </submittedName>
</protein>
<gene>
    <name evidence="2" type="ORF">ACA1_069200</name>
</gene>
<evidence type="ECO:0000256" key="1">
    <source>
        <dbReference type="SAM" id="MobiDB-lite"/>
    </source>
</evidence>
<reference evidence="2 3" key="1">
    <citation type="journal article" date="2013" name="Genome Biol.">
        <title>Genome of Acanthamoeba castellanii highlights extensive lateral gene transfer and early evolution of tyrosine kinase signaling.</title>
        <authorList>
            <person name="Clarke M."/>
            <person name="Lohan A.J."/>
            <person name="Liu B."/>
            <person name="Lagkouvardos I."/>
            <person name="Roy S."/>
            <person name="Zafar N."/>
            <person name="Bertelli C."/>
            <person name="Schilde C."/>
            <person name="Kianianmomeni A."/>
            <person name="Burglin T.R."/>
            <person name="Frech C."/>
            <person name="Turcotte B."/>
            <person name="Kopec K.O."/>
            <person name="Synnott J.M."/>
            <person name="Choo C."/>
            <person name="Paponov I."/>
            <person name="Finkler A."/>
            <person name="Soon Heng Tan C."/>
            <person name="Hutchins A.P."/>
            <person name="Weinmeier T."/>
            <person name="Rattei T."/>
            <person name="Chu J.S."/>
            <person name="Gimenez G."/>
            <person name="Irimia M."/>
            <person name="Rigden D.J."/>
            <person name="Fitzpatrick D.A."/>
            <person name="Lorenzo-Morales J."/>
            <person name="Bateman A."/>
            <person name="Chiu C.H."/>
            <person name="Tang P."/>
            <person name="Hegemann P."/>
            <person name="Fromm H."/>
            <person name="Raoult D."/>
            <person name="Greub G."/>
            <person name="Miranda-Saavedra D."/>
            <person name="Chen N."/>
            <person name="Nash P."/>
            <person name="Ginger M.L."/>
            <person name="Horn M."/>
            <person name="Schaap P."/>
            <person name="Caler L."/>
            <person name="Loftus B."/>
        </authorList>
    </citation>
    <scope>NUCLEOTIDE SEQUENCE [LARGE SCALE GENOMIC DNA]</scope>
    <source>
        <strain evidence="2 3">Neff</strain>
    </source>
</reference>
<dbReference type="EMBL" id="KB007857">
    <property type="protein sequence ID" value="ELR23336.1"/>
    <property type="molecule type" value="Genomic_DNA"/>
</dbReference>
<feature type="compositionally biased region" description="Basic and acidic residues" evidence="1">
    <location>
        <begin position="635"/>
        <end position="649"/>
    </location>
</feature>
<feature type="compositionally biased region" description="Low complexity" evidence="1">
    <location>
        <begin position="652"/>
        <end position="668"/>
    </location>
</feature>
<evidence type="ECO:0000313" key="2">
    <source>
        <dbReference type="EMBL" id="ELR23336.1"/>
    </source>
</evidence>
<dbReference type="VEuPathDB" id="AmoebaDB:ACA1_069200"/>
<proteinExistence type="predicted"/>
<organism evidence="2 3">
    <name type="scientific">Acanthamoeba castellanii (strain ATCC 30010 / Neff)</name>
    <dbReference type="NCBI Taxonomy" id="1257118"/>
    <lineage>
        <taxon>Eukaryota</taxon>
        <taxon>Amoebozoa</taxon>
        <taxon>Discosea</taxon>
        <taxon>Longamoebia</taxon>
        <taxon>Centramoebida</taxon>
        <taxon>Acanthamoebidae</taxon>
        <taxon>Acanthamoeba</taxon>
    </lineage>
</organism>
<dbReference type="OrthoDB" id="20012at2759"/>